<dbReference type="GO" id="GO:0008295">
    <property type="term" value="P:spermidine biosynthetic process"/>
    <property type="evidence" value="ECO:0007669"/>
    <property type="project" value="UniProtKB-UniRule"/>
</dbReference>
<dbReference type="Proteomes" id="UP000094172">
    <property type="component" value="Unassembled WGS sequence"/>
</dbReference>
<reference evidence="11 12" key="1">
    <citation type="journal article" date="2016" name="Environ. Microbiol.">
        <title>New Methyloceanibacter diversity from North Sea sediments includes methanotroph containing solely the soluble methane monooxygenase.</title>
        <authorList>
            <person name="Vekeman B."/>
            <person name="Kerckhof F.M."/>
            <person name="Cremers G."/>
            <person name="de Vos P."/>
            <person name="Vandamme P."/>
            <person name="Boon N."/>
            <person name="Op den Camp H.J."/>
            <person name="Heylen K."/>
        </authorList>
    </citation>
    <scope>NUCLEOTIDE SEQUENCE [LARGE SCALE GENOMIC DNA]</scope>
    <source>
        <strain evidence="11 12">R-67176</strain>
    </source>
</reference>
<evidence type="ECO:0000313" key="11">
    <source>
        <dbReference type="EMBL" id="ODR95588.1"/>
    </source>
</evidence>
<name>A0A1E3VPY0_9HYPH</name>
<feature type="chain" id="PRO_5023479246" description="S-adenosylmethionine decarboxylase beta chain" evidence="10">
    <location>
        <begin position="1"/>
        <end position="108"/>
    </location>
</feature>
<comment type="function">
    <text evidence="10">Catalyzes the decarboxylation of S-adenosylmethionine to S-adenosylmethioninamine (dcAdoMet), the propylamine donor required for the synthesis of the polyamines spermine and spermidine from the diamine putrescine.</text>
</comment>
<dbReference type="Gene3D" id="3.30.160.750">
    <property type="match status" value="1"/>
</dbReference>
<protein>
    <recommendedName>
        <fullName evidence="10">S-adenosylmethionine decarboxylase proenzyme</fullName>
        <shortName evidence="10">AdoMetDC</shortName>
        <shortName evidence="10">SAMDC</shortName>
        <ecNumber evidence="10">4.1.1.50</ecNumber>
    </recommendedName>
    <component>
        <recommendedName>
            <fullName evidence="10">S-adenosylmethionine decarboxylase beta chain</fullName>
        </recommendedName>
    </component>
    <component>
        <recommendedName>
            <fullName evidence="10">S-adenosylmethionine decarboxylase alpha chain</fullName>
        </recommendedName>
    </component>
</protein>
<comment type="catalytic activity">
    <reaction evidence="10">
        <text>S-adenosyl-L-methionine + H(+) = S-adenosyl 3-(methylsulfanyl)propylamine + CO2</text>
        <dbReference type="Rhea" id="RHEA:15981"/>
        <dbReference type="ChEBI" id="CHEBI:15378"/>
        <dbReference type="ChEBI" id="CHEBI:16526"/>
        <dbReference type="ChEBI" id="CHEBI:57443"/>
        <dbReference type="ChEBI" id="CHEBI:59789"/>
        <dbReference type="EC" id="4.1.1.50"/>
    </reaction>
</comment>
<dbReference type="InterPro" id="IPR042286">
    <property type="entry name" value="AdoMetDC_C"/>
</dbReference>
<dbReference type="STRING" id="1774970.AUC70_01410"/>
<comment type="similarity">
    <text evidence="10">Belongs to the prokaryotic AdoMetDC family. Type 1 subfamily.</text>
</comment>
<keyword evidence="9 10" id="KW-0670">Pyruvate</keyword>
<comment type="caution">
    <text evidence="11">The sequence shown here is derived from an EMBL/GenBank/DDBJ whole genome shotgun (WGS) entry which is preliminary data.</text>
</comment>
<feature type="site" description="Cleavage (non-hydrolytic); by autolysis" evidence="10">
    <location>
        <begin position="108"/>
        <end position="109"/>
    </location>
</feature>
<evidence type="ECO:0000256" key="1">
    <source>
        <dbReference type="ARBA" id="ARBA00022691"/>
    </source>
</evidence>
<sequence>MSSDALFQLGMDLDHGSSTAQTEETQALCLEAELAEERKDFFCERDGVRYAGTHLIIDLLGAERLDDLEHIEATLRQCVEEANATLLHIHLHHFEPNGGVSGVAVLAESHISIHSWPEYGYAALDVFMCGAADPNATIEVMKRAFSPDNVVVKTELRGRELERWTVGSKRHSMAASASA</sequence>
<keyword evidence="6 10" id="KW-0865">Zymogen</keyword>
<dbReference type="AlphaFoldDB" id="A0A1E3VPY0"/>
<comment type="pathway">
    <text evidence="10">Amine and polyamine biosynthesis; S-adenosylmethioninamine biosynthesis; S-adenosylmethioninamine from S-adenosyl-L-methionine: step 1/1.</text>
</comment>
<evidence type="ECO:0000256" key="10">
    <source>
        <dbReference type="HAMAP-Rule" id="MF_00464"/>
    </source>
</evidence>
<dbReference type="GO" id="GO:0004014">
    <property type="term" value="F:adenosylmethionine decarboxylase activity"/>
    <property type="evidence" value="ECO:0007669"/>
    <property type="project" value="UniProtKB-UniRule"/>
</dbReference>
<keyword evidence="8 10" id="KW-0704">Schiff base</keyword>
<keyword evidence="3 10" id="KW-0068">Autocatalytic cleavage</keyword>
<dbReference type="NCBIfam" id="TIGR03330">
    <property type="entry name" value="SAM_DCase_Bsu"/>
    <property type="match status" value="1"/>
</dbReference>
<dbReference type="InterPro" id="IPR016067">
    <property type="entry name" value="S-AdoMet_deCO2ase_core"/>
</dbReference>
<evidence type="ECO:0000256" key="3">
    <source>
        <dbReference type="ARBA" id="ARBA00022813"/>
    </source>
</evidence>
<keyword evidence="2 10" id="KW-0210">Decarboxylase</keyword>
<evidence type="ECO:0000313" key="12">
    <source>
        <dbReference type="Proteomes" id="UP000094172"/>
    </source>
</evidence>
<gene>
    <name evidence="10" type="primary">speH</name>
    <name evidence="11" type="ORF">AUC70_01410</name>
</gene>
<evidence type="ECO:0000256" key="8">
    <source>
        <dbReference type="ARBA" id="ARBA00023270"/>
    </source>
</evidence>
<feature type="active site" description="Proton acceptor; for processing activity" evidence="10">
    <location>
        <position position="114"/>
    </location>
</feature>
<feature type="active site" description="Proton donor; for catalytic activity" evidence="10">
    <location>
        <position position="129"/>
    </location>
</feature>
<dbReference type="EC" id="4.1.1.50" evidence="10"/>
<evidence type="ECO:0000256" key="2">
    <source>
        <dbReference type="ARBA" id="ARBA00022793"/>
    </source>
</evidence>
<comment type="cofactor">
    <cofactor evidence="10">
        <name>pyruvate</name>
        <dbReference type="ChEBI" id="CHEBI:15361"/>
    </cofactor>
    <text evidence="10">Binds 1 pyruvoyl group covalently per subunit.</text>
</comment>
<feature type="chain" id="PRO_5023479247" description="S-adenosylmethionine decarboxylase alpha chain" evidence="10">
    <location>
        <begin position="109"/>
        <end position="179"/>
    </location>
</feature>
<dbReference type="HAMAP" id="MF_00464">
    <property type="entry name" value="AdoMetDC_1"/>
    <property type="match status" value="1"/>
</dbReference>
<keyword evidence="1 10" id="KW-0949">S-adenosyl-L-methionine</keyword>
<dbReference type="RefSeq" id="WP_069443804.1">
    <property type="nucleotide sequence ID" value="NZ_LPWE01000010.1"/>
</dbReference>
<dbReference type="Gene3D" id="3.30.360.110">
    <property type="entry name" value="S-adenosylmethionine decarboxylase domain"/>
    <property type="match status" value="1"/>
</dbReference>
<feature type="active site" description="Schiff-base intermediate with substrate; via pyruvic acid" evidence="10">
    <location>
        <position position="109"/>
    </location>
</feature>
<accession>A0A1E3VPY0</accession>
<dbReference type="InterPro" id="IPR042284">
    <property type="entry name" value="AdoMetDC_N"/>
</dbReference>
<keyword evidence="4 10" id="KW-0745">Spermidine biosynthesis</keyword>
<dbReference type="EMBL" id="LPWE01000010">
    <property type="protein sequence ID" value="ODR95588.1"/>
    <property type="molecule type" value="Genomic_DNA"/>
</dbReference>
<evidence type="ECO:0000256" key="9">
    <source>
        <dbReference type="ARBA" id="ARBA00023317"/>
    </source>
</evidence>
<evidence type="ECO:0000256" key="5">
    <source>
        <dbReference type="ARBA" id="ARBA00023115"/>
    </source>
</evidence>
<dbReference type="PANTHER" id="PTHR33866">
    <property type="entry name" value="S-ADENOSYLMETHIONINE DECARBOXYLASE PROENZYME"/>
    <property type="match status" value="1"/>
</dbReference>
<dbReference type="PANTHER" id="PTHR33866:SF2">
    <property type="entry name" value="S-ADENOSYLMETHIONINE DECARBOXYLASE PROENZYME"/>
    <property type="match status" value="1"/>
</dbReference>
<dbReference type="InterPro" id="IPR003826">
    <property type="entry name" value="AdoMetDC_fam_prok"/>
</dbReference>
<keyword evidence="7 10" id="KW-0456">Lyase</keyword>
<evidence type="ECO:0000256" key="4">
    <source>
        <dbReference type="ARBA" id="ARBA00023066"/>
    </source>
</evidence>
<evidence type="ECO:0000256" key="7">
    <source>
        <dbReference type="ARBA" id="ARBA00023239"/>
    </source>
</evidence>
<feature type="modified residue" description="Pyruvic acid (Ser); by autocatalysis" evidence="10">
    <location>
        <position position="109"/>
    </location>
</feature>
<proteinExistence type="inferred from homology"/>
<dbReference type="GO" id="GO:0005829">
    <property type="term" value="C:cytosol"/>
    <property type="evidence" value="ECO:0007669"/>
    <property type="project" value="TreeGrafter"/>
</dbReference>
<evidence type="ECO:0000256" key="6">
    <source>
        <dbReference type="ARBA" id="ARBA00023145"/>
    </source>
</evidence>
<keyword evidence="5 10" id="KW-0620">Polyamine biosynthesis</keyword>
<comment type="subunit">
    <text evidence="10">Heterotetramer of two alpha and two beta chains arranged as a dimer of alpha/beta heterodimers.</text>
</comment>
<dbReference type="Pfam" id="PF02675">
    <property type="entry name" value="AdoMet_dc"/>
    <property type="match status" value="1"/>
</dbReference>
<dbReference type="SUPFAM" id="SSF56276">
    <property type="entry name" value="S-adenosylmethionine decarboxylase"/>
    <property type="match status" value="1"/>
</dbReference>
<organism evidence="11 12">
    <name type="scientific">Methyloceanibacter stevinii</name>
    <dbReference type="NCBI Taxonomy" id="1774970"/>
    <lineage>
        <taxon>Bacteria</taxon>
        <taxon>Pseudomonadati</taxon>
        <taxon>Pseudomonadota</taxon>
        <taxon>Alphaproteobacteria</taxon>
        <taxon>Hyphomicrobiales</taxon>
        <taxon>Hyphomicrobiaceae</taxon>
        <taxon>Methyloceanibacter</taxon>
    </lineage>
</organism>
<comment type="PTM">
    <text evidence="10">Is synthesized initially as an inactive proenzyme. Formation of the active enzyme involves a self-maturation process in which the active site pyruvoyl group is generated from an internal serine residue via an autocatalytic post-translational modification. Two non-identical subunits are generated from the proenzyme in this reaction, and the pyruvate is formed at the N-terminus of the alpha chain, which is derived from the carboxyl end of the proenzyme. The post-translation cleavage follows an unusual pathway, termed non-hydrolytic serinolysis, in which the side chain hydroxyl group of the serine supplies its oxygen atom to form the C-terminus of the beta chain, while the remainder of the serine residue undergoes an oxidative deamination to produce ammonia and the pyruvoyl group blocking the N-terminus of the alpha chain.</text>
</comment>
<dbReference type="UniPathway" id="UPA00331">
    <property type="reaction ID" value="UER00451"/>
</dbReference>
<keyword evidence="12" id="KW-1185">Reference proteome</keyword>
<dbReference type="InterPro" id="IPR017716">
    <property type="entry name" value="S-AdoMet_deCOase_pro-enz"/>
</dbReference>